<evidence type="ECO:0000313" key="4">
    <source>
        <dbReference type="Proteomes" id="UP000324897"/>
    </source>
</evidence>
<sequence>MSAAVHRDWSGLPEDLMLIVMRALAIPDLLRAGAVCVSWRAASADVRRIQFPITDASPCLLYTCAADDDDTATVYSVSTGALFKVRLPPSAAPFRSRHVVGSGRGWVVTADDAPRFQALNPLTGAQTSRRSRGSTTPANGSACAILLVHQCSGYLYFTHVGNNRWTRITTQNTSVPLDICFHSAVYNQNDGLFYVLSFNSSVFALDLSGPSPTTVRTVFTGREEAVLEWLGYNHGPRGNIILTPWGDILQVWRSKRRYMLNTPIFNIPESFIDDILLCKVDIHEKRLVRISGEDLRGHALFLGFNASMCLLTKDFPGLKPNCTYVTNGSWRQPFITKFGSQEVGIWNFETKTLESLGKVQSDHPWLDWPSPIWITPSLS</sequence>
<dbReference type="EMBL" id="RWGY01000230">
    <property type="protein sequence ID" value="TVU03073.1"/>
    <property type="molecule type" value="Genomic_DNA"/>
</dbReference>
<evidence type="ECO:0000259" key="2">
    <source>
        <dbReference type="Pfam" id="PF12937"/>
    </source>
</evidence>
<dbReference type="AlphaFoldDB" id="A0A5J9SVL4"/>
<dbReference type="InterPro" id="IPR036047">
    <property type="entry name" value="F-box-like_dom_sf"/>
</dbReference>
<dbReference type="Gramene" id="TVU03073">
    <property type="protein sequence ID" value="TVU03073"/>
    <property type="gene ID" value="EJB05_51401"/>
</dbReference>
<dbReference type="Pfam" id="PF03478">
    <property type="entry name" value="Beta-prop_KIB1-4"/>
    <property type="match status" value="1"/>
</dbReference>
<gene>
    <name evidence="3" type="ORF">EJB05_51401</name>
</gene>
<feature type="domain" description="F-box" evidence="2">
    <location>
        <begin position="9"/>
        <end position="45"/>
    </location>
</feature>
<proteinExistence type="predicted"/>
<name>A0A5J9SVL4_9POAL</name>
<organism evidence="3 4">
    <name type="scientific">Eragrostis curvula</name>
    <name type="common">weeping love grass</name>
    <dbReference type="NCBI Taxonomy" id="38414"/>
    <lineage>
        <taxon>Eukaryota</taxon>
        <taxon>Viridiplantae</taxon>
        <taxon>Streptophyta</taxon>
        <taxon>Embryophyta</taxon>
        <taxon>Tracheophyta</taxon>
        <taxon>Spermatophyta</taxon>
        <taxon>Magnoliopsida</taxon>
        <taxon>Liliopsida</taxon>
        <taxon>Poales</taxon>
        <taxon>Poaceae</taxon>
        <taxon>PACMAD clade</taxon>
        <taxon>Chloridoideae</taxon>
        <taxon>Eragrostideae</taxon>
        <taxon>Eragrostidinae</taxon>
        <taxon>Eragrostis</taxon>
    </lineage>
</organism>
<evidence type="ECO:0000259" key="1">
    <source>
        <dbReference type="Pfam" id="PF03478"/>
    </source>
</evidence>
<dbReference type="PANTHER" id="PTHR44586:SF17">
    <property type="entry name" value="DUF295 DOMAIN-CONTAINING PROTEIN"/>
    <property type="match status" value="1"/>
</dbReference>
<dbReference type="OrthoDB" id="643749at2759"/>
<accession>A0A5J9SVL4</accession>
<reference evidence="3 4" key="1">
    <citation type="journal article" date="2019" name="Sci. Rep.">
        <title>A high-quality genome of Eragrostis curvula grass provides insights into Poaceae evolution and supports new strategies to enhance forage quality.</title>
        <authorList>
            <person name="Carballo J."/>
            <person name="Santos B.A.C.M."/>
            <person name="Zappacosta D."/>
            <person name="Garbus I."/>
            <person name="Selva J.P."/>
            <person name="Gallo C.A."/>
            <person name="Diaz A."/>
            <person name="Albertini E."/>
            <person name="Caccamo M."/>
            <person name="Echenique V."/>
        </authorList>
    </citation>
    <scope>NUCLEOTIDE SEQUENCE [LARGE SCALE GENOMIC DNA]</scope>
    <source>
        <strain evidence="4">cv. Victoria</strain>
        <tissue evidence="3">Leaf</tissue>
    </source>
</reference>
<dbReference type="InterPro" id="IPR011043">
    <property type="entry name" value="Gal_Oxase/kelch_b-propeller"/>
</dbReference>
<dbReference type="Proteomes" id="UP000324897">
    <property type="component" value="Unassembled WGS sequence"/>
</dbReference>
<dbReference type="PANTHER" id="PTHR44586">
    <property type="entry name" value="F-BOX DOMAIN CONTAINING PROTEIN, EXPRESSED"/>
    <property type="match status" value="1"/>
</dbReference>
<keyword evidence="4" id="KW-1185">Reference proteome</keyword>
<protein>
    <submittedName>
        <fullName evidence="3">Uncharacterized protein</fullName>
    </submittedName>
</protein>
<dbReference type="Pfam" id="PF12937">
    <property type="entry name" value="F-box-like"/>
    <property type="match status" value="1"/>
</dbReference>
<dbReference type="InterPro" id="IPR005174">
    <property type="entry name" value="KIB1-4_b-propeller"/>
</dbReference>
<dbReference type="Gene3D" id="1.20.1280.50">
    <property type="match status" value="1"/>
</dbReference>
<evidence type="ECO:0000313" key="3">
    <source>
        <dbReference type="EMBL" id="TVU03073.1"/>
    </source>
</evidence>
<dbReference type="InterPro" id="IPR001810">
    <property type="entry name" value="F-box_dom"/>
</dbReference>
<dbReference type="SUPFAM" id="SSF81383">
    <property type="entry name" value="F-box domain"/>
    <property type="match status" value="1"/>
</dbReference>
<dbReference type="SUPFAM" id="SSF50965">
    <property type="entry name" value="Galactose oxidase, central domain"/>
    <property type="match status" value="1"/>
</dbReference>
<feature type="non-terminal residue" evidence="3">
    <location>
        <position position="1"/>
    </location>
</feature>
<comment type="caution">
    <text evidence="3">The sequence shown here is derived from an EMBL/GenBank/DDBJ whole genome shotgun (WGS) entry which is preliminary data.</text>
</comment>
<feature type="domain" description="KIB1-4 beta-propeller" evidence="1">
    <location>
        <begin position="74"/>
        <end position="347"/>
    </location>
</feature>